<name>A0A1T4R5M8_9BACT</name>
<reference evidence="2" key="1">
    <citation type="submission" date="2017-02" db="EMBL/GenBank/DDBJ databases">
        <authorList>
            <person name="Varghese N."/>
            <person name="Submissions S."/>
        </authorList>
    </citation>
    <scope>NUCLEOTIDE SEQUENCE [LARGE SCALE GENOMIC DNA]</scope>
    <source>
        <strain evidence="2">DSM 22224</strain>
    </source>
</reference>
<dbReference type="AlphaFoldDB" id="A0A1T4R5M8"/>
<accession>A0A1T4R5M8</accession>
<dbReference type="EMBL" id="FUWZ01000002">
    <property type="protein sequence ID" value="SKA11185.1"/>
    <property type="molecule type" value="Genomic_DNA"/>
</dbReference>
<keyword evidence="2" id="KW-1185">Reference proteome</keyword>
<evidence type="ECO:0000313" key="2">
    <source>
        <dbReference type="Proteomes" id="UP000190367"/>
    </source>
</evidence>
<evidence type="ECO:0000313" key="1">
    <source>
        <dbReference type="EMBL" id="SKA11185.1"/>
    </source>
</evidence>
<organism evidence="1 2">
    <name type="scientific">Chitinophaga eiseniae</name>
    <dbReference type="NCBI Taxonomy" id="634771"/>
    <lineage>
        <taxon>Bacteria</taxon>
        <taxon>Pseudomonadati</taxon>
        <taxon>Bacteroidota</taxon>
        <taxon>Chitinophagia</taxon>
        <taxon>Chitinophagales</taxon>
        <taxon>Chitinophagaceae</taxon>
        <taxon>Chitinophaga</taxon>
    </lineage>
</organism>
<sequence>MCYLFIGSFYYIWPLIINNDHVNQNLRREIEI</sequence>
<gene>
    <name evidence="1" type="ORF">SAMN04488128_102868</name>
</gene>
<proteinExistence type="predicted"/>
<dbReference type="Proteomes" id="UP000190367">
    <property type="component" value="Unassembled WGS sequence"/>
</dbReference>
<dbReference type="STRING" id="634771.SAMN04488128_102868"/>
<protein>
    <submittedName>
        <fullName evidence="1">Uncharacterized protein</fullName>
    </submittedName>
</protein>